<reference evidence="4 5" key="1">
    <citation type="submission" date="2018-03" db="EMBL/GenBank/DDBJ databases">
        <title>A parallel universe: an anciently diverged bacterial symbiosis in a Hawaiian planthopper (Hemiptera: Cixiidae) reveals rearranged nutritional responsibilities.</title>
        <authorList>
            <person name="Bennett G."/>
            <person name="Mao M."/>
        </authorList>
    </citation>
    <scope>NUCLEOTIDE SEQUENCE [LARGE SCALE GENOMIC DNA]</scope>
    <source>
        <strain evidence="4 5">OLIH</strain>
    </source>
</reference>
<dbReference type="InterPro" id="IPR055346">
    <property type="entry name" value="Fe-S_cluster_assembly_SufBD"/>
</dbReference>
<dbReference type="InterPro" id="IPR037284">
    <property type="entry name" value="SUF_FeS_clus_asmbl_SufBD_sf"/>
</dbReference>
<name>A0A346E128_9FLAO</name>
<dbReference type="PANTHER" id="PTHR43575">
    <property type="entry name" value="PROTEIN ABCI7, CHLOROPLASTIC"/>
    <property type="match status" value="1"/>
</dbReference>
<gene>
    <name evidence="4" type="ORF">C9I73_148</name>
</gene>
<comment type="similarity">
    <text evidence="1">Belongs to the iron-sulfur cluster assembly SufBD family.</text>
</comment>
<dbReference type="RefSeq" id="WP_158380388.1">
    <property type="nucleotide sequence ID" value="NZ_CP028359.1"/>
</dbReference>
<evidence type="ECO:0000256" key="1">
    <source>
        <dbReference type="ARBA" id="ARBA00043967"/>
    </source>
</evidence>
<evidence type="ECO:0000259" key="3">
    <source>
        <dbReference type="Pfam" id="PF19295"/>
    </source>
</evidence>
<dbReference type="SUPFAM" id="SSF101960">
    <property type="entry name" value="Stabilizer of iron transporter SufD"/>
    <property type="match status" value="1"/>
</dbReference>
<dbReference type="Pfam" id="PF19295">
    <property type="entry name" value="SufBD_N"/>
    <property type="match status" value="1"/>
</dbReference>
<evidence type="ECO:0000313" key="5">
    <source>
        <dbReference type="Proteomes" id="UP000257017"/>
    </source>
</evidence>
<dbReference type="OrthoDB" id="9768262at2"/>
<evidence type="ECO:0000313" key="4">
    <source>
        <dbReference type="EMBL" id="AXN02683.1"/>
    </source>
</evidence>
<dbReference type="Pfam" id="PF01458">
    <property type="entry name" value="SUFBD_core"/>
    <property type="match status" value="1"/>
</dbReference>
<proteinExistence type="inferred from homology"/>
<feature type="domain" description="SUF system FeS cluster assembly SufBD core" evidence="2">
    <location>
        <begin position="177"/>
        <end position="401"/>
    </location>
</feature>
<dbReference type="PANTHER" id="PTHR43575:SF1">
    <property type="entry name" value="PROTEIN ABCI7, CHLOROPLASTIC"/>
    <property type="match status" value="1"/>
</dbReference>
<dbReference type="InterPro" id="IPR000825">
    <property type="entry name" value="SUF_FeS_clus_asmbl_SufBD_core"/>
</dbReference>
<dbReference type="InterPro" id="IPR045595">
    <property type="entry name" value="SufBD_N"/>
</dbReference>
<organism evidence="4 5">
    <name type="scientific">Candidatus Karelsulcia muelleri</name>
    <dbReference type="NCBI Taxonomy" id="336810"/>
    <lineage>
        <taxon>Bacteria</taxon>
        <taxon>Pseudomonadati</taxon>
        <taxon>Bacteroidota</taxon>
        <taxon>Flavobacteriia</taxon>
        <taxon>Flavobacteriales</taxon>
        <taxon>Candidatus Karelsulcia</taxon>
    </lineage>
</organism>
<dbReference type="Proteomes" id="UP000257017">
    <property type="component" value="Chromosome"/>
</dbReference>
<evidence type="ECO:0000259" key="2">
    <source>
        <dbReference type="Pfam" id="PF01458"/>
    </source>
</evidence>
<dbReference type="GO" id="GO:0016226">
    <property type="term" value="P:iron-sulfur cluster assembly"/>
    <property type="evidence" value="ECO:0007669"/>
    <property type="project" value="InterPro"/>
</dbReference>
<protein>
    <submittedName>
        <fullName evidence="4">Iron-sulfur cluster assembly protein SufD</fullName>
    </submittedName>
</protein>
<accession>A0A346E128</accession>
<feature type="domain" description="SUF system FeS cluster assembly SufBD N-terminal" evidence="3">
    <location>
        <begin position="54"/>
        <end position="165"/>
    </location>
</feature>
<dbReference type="AlphaFoldDB" id="A0A346E128"/>
<sequence length="436" mass="50908">MTLKEKIFLLLKKQKQNKNKYIESIIKKSIGFLHKIGFTELKKTCFNSVLNYDFDIPKTKNEVEDYRIKELSFNKKFISLYFINGFFSSKLSNLCKLKNNMKFSSLKNFLSTPQNKNIKYFCKTLFNKDNFFFNNTFIALNISLTPDGFFLKIPKNTNLNIPIEIINIYSTKISAIINLKNIIVVGKNSNVKIIERHISTSKKYIFSNLFTEIFSNDHSKIEIFKLENDLRKTYLIDNTFINQRDNSVCKVFTFSSNIRHIINNINCLKLGQDTKSFFNGLSFFNKSNNIRKLYNNVVIQYETSNSVSYQNYKGIFSKNSYGIFKSKIKINDNLYNINSKQTNSNLLLSNSSKVLSRQEFKTYSSKVKCEHGTNIGKLDKRSIFFFRTRGIVKTKAIKLAILIFANELIKLVNLNILKNKIIAYLKDNLKFDFIKI</sequence>
<dbReference type="EMBL" id="CP028359">
    <property type="protein sequence ID" value="AXN02683.1"/>
    <property type="molecule type" value="Genomic_DNA"/>
</dbReference>